<feature type="domain" description="PKD" evidence="1">
    <location>
        <begin position="55"/>
        <end position="98"/>
    </location>
</feature>
<accession>A0ABX0IW37</accession>
<dbReference type="EMBL" id="VEVQ02000010">
    <property type="protein sequence ID" value="NHN26982.1"/>
    <property type="molecule type" value="Genomic_DNA"/>
</dbReference>
<proteinExistence type="predicted"/>
<dbReference type="SUPFAM" id="SSF49299">
    <property type="entry name" value="PKD domain"/>
    <property type="match status" value="1"/>
</dbReference>
<dbReference type="InterPro" id="IPR035986">
    <property type="entry name" value="PKD_dom_sf"/>
</dbReference>
<keyword evidence="3" id="KW-1185">Reference proteome</keyword>
<dbReference type="Gene3D" id="2.60.40.10">
    <property type="entry name" value="Immunoglobulins"/>
    <property type="match status" value="1"/>
</dbReference>
<dbReference type="RefSeq" id="WP_140963300.1">
    <property type="nucleotide sequence ID" value="NZ_VEVQ02000010.1"/>
</dbReference>
<reference evidence="2" key="2">
    <citation type="submission" date="2020-02" db="EMBL/GenBank/DDBJ databases">
        <title>Flavobacterium profundi sp. nov., isolated from a deep-sea seamount.</title>
        <authorList>
            <person name="Zhang D.-C."/>
        </authorList>
    </citation>
    <scope>NUCLEOTIDE SEQUENCE</scope>
    <source>
        <strain evidence="2">EC11</strain>
    </source>
</reference>
<dbReference type="InterPro" id="IPR055353">
    <property type="entry name" value="DUF7619"/>
</dbReference>
<dbReference type="Pfam" id="PF18911">
    <property type="entry name" value="PKD_4"/>
    <property type="match status" value="1"/>
</dbReference>
<protein>
    <submittedName>
        <fullName evidence="2">PKD domain-containing protein</fullName>
    </submittedName>
</protein>
<dbReference type="Pfam" id="PF25233">
    <property type="entry name" value="DUF7849"/>
    <property type="match status" value="1"/>
</dbReference>
<evidence type="ECO:0000313" key="3">
    <source>
        <dbReference type="Proteomes" id="UP000817854"/>
    </source>
</evidence>
<dbReference type="PROSITE" id="PS50093">
    <property type="entry name" value="PKD"/>
    <property type="match status" value="1"/>
</dbReference>
<name>A0ABX0IW37_9FLAO</name>
<dbReference type="InterPro" id="IPR057171">
    <property type="entry name" value="DUF7849"/>
</dbReference>
<dbReference type="InterPro" id="IPR013783">
    <property type="entry name" value="Ig-like_fold"/>
</dbReference>
<sequence>MLKKIVLFLFLLVFGFGLSQTKIQDTTSRKATILPNQNGNTFIFDSEKPVLNQIAGAPKAFYSYFWELGDGNFSTKEKPKHTYKEPGEYEVRLWATNNYDTGKTPTTRPSKVKTNETASISDNEIQLLKDNIELRKNREPLPDEDFVIVLSYKNEKEYVTNGTIYFYYNEKEFKNDNFELLEIRNYNNENIIALGKDLVYTNDYDDNISSYASTENIIYNSYKFQDTTERKNLPLSIEEAKQTFKNGKKITFKNLNPNEQRNIFFSLKTTPEMIKDTSAILKVRSIYVPDDNYENHKIKDMEMEIVTSHDPNKMSTSGLFINYRLVRFKRIKFKTRFQNDGEGPARTIRLETDIPDMFDKSTLQIESMYPECPICPKNEEVRYSCLDTLIKQKQILFTFKNIYLPGTQQKNVTEKDSTKGFVKYSLKFGEDFHKVGTKSRTKIIFDKNEPIITNYSRTRFNPGISIGVKAGYNYFPKLNNSRSYFTGFTISPFKSYRFYWQSEFYANKHDFESENTKTISAEPEIVGPFDTATGTVIDAAFVGRENSVEKSRKIIETVPISLRYNINNYIGVGFGPQITTIIASESTRNSTIRYYEITQDPTSPNSLVSGNEYKELAENSSQTTNEKTQVQTQFFIDTTFGFARIGPSVGIRYYKNFKNDFDSWQFYAIWKF</sequence>
<evidence type="ECO:0000313" key="2">
    <source>
        <dbReference type="EMBL" id="NHN26982.1"/>
    </source>
</evidence>
<dbReference type="SMART" id="SM00089">
    <property type="entry name" value="PKD"/>
    <property type="match status" value="1"/>
</dbReference>
<gene>
    <name evidence="2" type="ORF">FIA58_014960</name>
</gene>
<dbReference type="CDD" id="cd00146">
    <property type="entry name" value="PKD"/>
    <property type="match status" value="1"/>
</dbReference>
<dbReference type="InterPro" id="IPR022409">
    <property type="entry name" value="PKD/Chitinase_dom"/>
</dbReference>
<reference evidence="2" key="1">
    <citation type="submission" date="2019-05" db="EMBL/GenBank/DDBJ databases">
        <authorList>
            <person name="Lianzixin W."/>
        </authorList>
    </citation>
    <scope>NUCLEOTIDE SEQUENCE</scope>
    <source>
        <strain evidence="2">EC11</strain>
    </source>
</reference>
<dbReference type="InterPro" id="IPR000601">
    <property type="entry name" value="PKD_dom"/>
</dbReference>
<organism evidence="2 3">
    <name type="scientific">Flavobacterium jejuense</name>
    <dbReference type="NCBI Taxonomy" id="1544455"/>
    <lineage>
        <taxon>Bacteria</taxon>
        <taxon>Pseudomonadati</taxon>
        <taxon>Bacteroidota</taxon>
        <taxon>Flavobacteriia</taxon>
        <taxon>Flavobacteriales</taxon>
        <taxon>Flavobacteriaceae</taxon>
        <taxon>Flavobacterium</taxon>
    </lineage>
</organism>
<dbReference type="Proteomes" id="UP000817854">
    <property type="component" value="Unassembled WGS sequence"/>
</dbReference>
<dbReference type="Pfam" id="PF24595">
    <property type="entry name" value="DUF7619"/>
    <property type="match status" value="1"/>
</dbReference>
<evidence type="ECO:0000259" key="1">
    <source>
        <dbReference type="PROSITE" id="PS50093"/>
    </source>
</evidence>
<comment type="caution">
    <text evidence="2">The sequence shown here is derived from an EMBL/GenBank/DDBJ whole genome shotgun (WGS) entry which is preliminary data.</text>
</comment>